<reference evidence="6" key="2">
    <citation type="submission" date="2010-07" db="EMBL/GenBank/DDBJ databases">
        <authorList>
            <consortium name="The Broad Institute Genome Sequencing Platform"/>
            <consortium name="Broad Institute Genome Sequencing Center for Infectious Disease"/>
            <person name="Ma L.-J."/>
            <person name="Dead R."/>
            <person name="Young S."/>
            <person name="Zeng Q."/>
            <person name="Koehrsen M."/>
            <person name="Alvarado L."/>
            <person name="Berlin A."/>
            <person name="Chapman S.B."/>
            <person name="Chen Z."/>
            <person name="Freedman E."/>
            <person name="Gellesch M."/>
            <person name="Goldberg J."/>
            <person name="Griggs A."/>
            <person name="Gujja S."/>
            <person name="Heilman E.R."/>
            <person name="Heiman D."/>
            <person name="Hepburn T."/>
            <person name="Howarth C."/>
            <person name="Jen D."/>
            <person name="Larson L."/>
            <person name="Mehta T."/>
            <person name="Neiman D."/>
            <person name="Pearson M."/>
            <person name="Roberts A."/>
            <person name="Saif S."/>
            <person name="Shea T."/>
            <person name="Shenoy N."/>
            <person name="Sisk P."/>
            <person name="Stolte C."/>
            <person name="Sykes S."/>
            <person name="Walk T."/>
            <person name="White J."/>
            <person name="Yandava C."/>
            <person name="Haas B."/>
            <person name="Nusbaum C."/>
            <person name="Birren B."/>
        </authorList>
    </citation>
    <scope>NUCLEOTIDE SEQUENCE</scope>
    <source>
        <strain evidence="6">R3-111a-1</strain>
    </source>
</reference>
<reference evidence="6" key="3">
    <citation type="submission" date="2010-09" db="EMBL/GenBank/DDBJ databases">
        <title>Annotation of Gaeumannomyces graminis var. tritici R3-111a-1.</title>
        <authorList>
            <consortium name="The Broad Institute Genome Sequencing Platform"/>
            <person name="Ma L.-J."/>
            <person name="Dead R."/>
            <person name="Young S.K."/>
            <person name="Zeng Q."/>
            <person name="Gargeya S."/>
            <person name="Fitzgerald M."/>
            <person name="Haas B."/>
            <person name="Abouelleil A."/>
            <person name="Alvarado L."/>
            <person name="Arachchi H.M."/>
            <person name="Berlin A."/>
            <person name="Brown A."/>
            <person name="Chapman S.B."/>
            <person name="Chen Z."/>
            <person name="Dunbar C."/>
            <person name="Freedman E."/>
            <person name="Gearin G."/>
            <person name="Gellesch M."/>
            <person name="Goldberg J."/>
            <person name="Griggs A."/>
            <person name="Gujja S."/>
            <person name="Heiman D."/>
            <person name="Howarth C."/>
            <person name="Larson L."/>
            <person name="Lui A."/>
            <person name="MacDonald P.J.P."/>
            <person name="Mehta T."/>
            <person name="Montmayeur A."/>
            <person name="Murphy C."/>
            <person name="Neiman D."/>
            <person name="Pearson M."/>
            <person name="Priest M."/>
            <person name="Roberts A."/>
            <person name="Saif S."/>
            <person name="Shea T."/>
            <person name="Shenoy N."/>
            <person name="Sisk P."/>
            <person name="Stolte C."/>
            <person name="Sykes S."/>
            <person name="Yandava C."/>
            <person name="Wortman J."/>
            <person name="Nusbaum C."/>
            <person name="Birren B."/>
        </authorList>
    </citation>
    <scope>NUCLEOTIDE SEQUENCE</scope>
    <source>
        <strain evidence="6">R3-111a-1</strain>
    </source>
</reference>
<dbReference type="Proteomes" id="UP000006039">
    <property type="component" value="Unassembled WGS sequence"/>
</dbReference>
<gene>
    <name evidence="7" type="primary">20353403</name>
    <name evidence="6" type="ORF">GGTG_12945</name>
</gene>
<feature type="transmembrane region" description="Helical" evidence="5">
    <location>
        <begin position="42"/>
        <end position="60"/>
    </location>
</feature>
<dbReference type="FunFam" id="3.90.550.10:FF:000149">
    <property type="entry name" value="Alpha-1,6-mannosyltransferase subunit"/>
    <property type="match status" value="1"/>
</dbReference>
<keyword evidence="5" id="KW-0472">Membrane</keyword>
<accession>J3PHG5</accession>
<evidence type="ECO:0000256" key="2">
    <source>
        <dbReference type="ARBA" id="ARBA00022676"/>
    </source>
</evidence>
<dbReference type="PANTHER" id="PTHR31306">
    <property type="entry name" value="ALPHA-1,6-MANNOSYLTRANSFERASE MNN11-RELATED"/>
    <property type="match status" value="1"/>
</dbReference>
<dbReference type="PANTHER" id="PTHR31306:SF10">
    <property type="entry name" value="ALPHA-1,6-MANNOSYLTRANSFERASE MNN11-RELATED"/>
    <property type="match status" value="1"/>
</dbReference>
<dbReference type="STRING" id="644352.J3PHG5"/>
<dbReference type="Pfam" id="PF05637">
    <property type="entry name" value="Glyco_transf_34"/>
    <property type="match status" value="1"/>
</dbReference>
<reference evidence="8" key="1">
    <citation type="submission" date="2010-07" db="EMBL/GenBank/DDBJ databases">
        <title>The genome sequence of Gaeumannomyces graminis var. tritici strain R3-111a-1.</title>
        <authorList>
            <consortium name="The Broad Institute Genome Sequencing Platform"/>
            <person name="Ma L.-J."/>
            <person name="Dead R."/>
            <person name="Young S."/>
            <person name="Zeng Q."/>
            <person name="Koehrsen M."/>
            <person name="Alvarado L."/>
            <person name="Berlin A."/>
            <person name="Chapman S.B."/>
            <person name="Chen Z."/>
            <person name="Freedman E."/>
            <person name="Gellesch M."/>
            <person name="Goldberg J."/>
            <person name="Griggs A."/>
            <person name="Gujja S."/>
            <person name="Heilman E.R."/>
            <person name="Heiman D."/>
            <person name="Hepburn T."/>
            <person name="Howarth C."/>
            <person name="Jen D."/>
            <person name="Larson L."/>
            <person name="Mehta T."/>
            <person name="Neiman D."/>
            <person name="Pearson M."/>
            <person name="Roberts A."/>
            <person name="Saif S."/>
            <person name="Shea T."/>
            <person name="Shenoy N."/>
            <person name="Sisk P."/>
            <person name="Stolte C."/>
            <person name="Sykes S."/>
            <person name="Walk T."/>
            <person name="White J."/>
            <person name="Yandava C."/>
            <person name="Haas B."/>
            <person name="Nusbaum C."/>
            <person name="Birren B."/>
        </authorList>
    </citation>
    <scope>NUCLEOTIDE SEQUENCE [LARGE SCALE GENOMIC DNA]</scope>
    <source>
        <strain evidence="8">R3-111a-1</strain>
    </source>
</reference>
<evidence type="ECO:0000256" key="3">
    <source>
        <dbReference type="ARBA" id="ARBA00022679"/>
    </source>
</evidence>
<dbReference type="GO" id="GO:0000136">
    <property type="term" value="C:mannan polymerase complex"/>
    <property type="evidence" value="ECO:0007669"/>
    <property type="project" value="TreeGrafter"/>
</dbReference>
<dbReference type="RefSeq" id="XP_009229111.1">
    <property type="nucleotide sequence ID" value="XM_009230847.1"/>
</dbReference>
<protein>
    <recommendedName>
        <fullName evidence="9">Alpha-1,2-galactosyltransferase gmh3</fullName>
    </recommendedName>
</protein>
<dbReference type="EMBL" id="GL385404">
    <property type="protein sequence ID" value="EJT69326.1"/>
    <property type="molecule type" value="Genomic_DNA"/>
</dbReference>
<keyword evidence="5" id="KW-0812">Transmembrane</keyword>
<evidence type="ECO:0000256" key="1">
    <source>
        <dbReference type="ARBA" id="ARBA00005664"/>
    </source>
</evidence>
<dbReference type="GO" id="GO:0006487">
    <property type="term" value="P:protein N-linked glycosylation"/>
    <property type="evidence" value="ECO:0007669"/>
    <property type="project" value="TreeGrafter"/>
</dbReference>
<dbReference type="GO" id="GO:0000009">
    <property type="term" value="F:alpha-1,6-mannosyltransferase activity"/>
    <property type="evidence" value="ECO:0007669"/>
    <property type="project" value="TreeGrafter"/>
</dbReference>
<evidence type="ECO:0000313" key="6">
    <source>
        <dbReference type="EMBL" id="EJT69326.1"/>
    </source>
</evidence>
<reference evidence="7" key="5">
    <citation type="submission" date="2018-04" db="UniProtKB">
        <authorList>
            <consortium name="EnsemblFungi"/>
        </authorList>
    </citation>
    <scope>IDENTIFICATION</scope>
    <source>
        <strain evidence="7">R3-111a-1</strain>
    </source>
</reference>
<dbReference type="OrthoDB" id="205108at2759"/>
<dbReference type="EnsemblFungi" id="EJT69326">
    <property type="protein sequence ID" value="EJT69326"/>
    <property type="gene ID" value="GGTG_12945"/>
</dbReference>
<dbReference type="eggNOG" id="KOG4748">
    <property type="taxonomic scope" value="Eukaryota"/>
</dbReference>
<name>J3PHG5_GAET3</name>
<dbReference type="InterPro" id="IPR029044">
    <property type="entry name" value="Nucleotide-diphossugar_trans"/>
</dbReference>
<evidence type="ECO:0008006" key="9">
    <source>
        <dbReference type="Google" id="ProtNLM"/>
    </source>
</evidence>
<keyword evidence="5" id="KW-1133">Transmembrane helix</keyword>
<feature type="region of interest" description="Disordered" evidence="4">
    <location>
        <begin position="1"/>
        <end position="24"/>
    </location>
</feature>
<evidence type="ECO:0000313" key="7">
    <source>
        <dbReference type="EnsemblFungi" id="EJT69326"/>
    </source>
</evidence>
<feature type="compositionally biased region" description="Low complexity" evidence="4">
    <location>
        <begin position="13"/>
        <end position="24"/>
    </location>
</feature>
<dbReference type="InterPro" id="IPR008630">
    <property type="entry name" value="Glyco_trans_34"/>
</dbReference>
<dbReference type="AlphaFoldDB" id="J3PHG5"/>
<evidence type="ECO:0000256" key="5">
    <source>
        <dbReference type="SAM" id="Phobius"/>
    </source>
</evidence>
<dbReference type="VEuPathDB" id="FungiDB:GGTG_12945"/>
<dbReference type="HOGENOM" id="CLU_021434_2_1_1"/>
<reference evidence="7" key="4">
    <citation type="journal article" date="2015" name="G3 (Bethesda)">
        <title>Genome sequences of three phytopathogenic species of the Magnaporthaceae family of fungi.</title>
        <authorList>
            <person name="Okagaki L.H."/>
            <person name="Nunes C.C."/>
            <person name="Sailsbery J."/>
            <person name="Clay B."/>
            <person name="Brown D."/>
            <person name="John T."/>
            <person name="Oh Y."/>
            <person name="Young N."/>
            <person name="Fitzgerald M."/>
            <person name="Haas B.J."/>
            <person name="Zeng Q."/>
            <person name="Young S."/>
            <person name="Adiconis X."/>
            <person name="Fan L."/>
            <person name="Levin J.Z."/>
            <person name="Mitchell T.K."/>
            <person name="Okubara P.A."/>
            <person name="Farman M.L."/>
            <person name="Kohn L.M."/>
            <person name="Birren B."/>
            <person name="Ma L.-J."/>
            <person name="Dean R.A."/>
        </authorList>
    </citation>
    <scope>NUCLEOTIDE SEQUENCE</scope>
    <source>
        <strain evidence="7">R3-111a-1</strain>
    </source>
</reference>
<dbReference type="FunCoup" id="J3PHG5">
    <property type="interactions" value="92"/>
</dbReference>
<dbReference type="GeneID" id="20353403"/>
<sequence length="331" mass="36364">MHLPYPSRKDSNAARYAPARRGPGSGPARFVPPILRRMRLRGGVALVALVLGVLYVGSLLRTGGLGGRGGGSGAYAEHVPTGSPPAVIVTVFEDGGKFSKAYLQNVKDNRILYAKKHGYETFFPTVSEYDLGGSPASWVKVVAMRHALSKFPDASFVWFLDQDSLIMTGDVGVETALMEPAALDKVMIKDHPVVPPDSIIKTFAHLKPADVDLVLTQDKDGLSVGSFILRNGEWARFFLETWYDPIYRSYNFQKAEAHALEHIVQWHPTILSKLAVVPQRYINAYSSGDASAEFKPGDVAVRFNTCMKTGPAACEAEADKYNKQWRSNFKS</sequence>
<evidence type="ECO:0000256" key="4">
    <source>
        <dbReference type="SAM" id="MobiDB-lite"/>
    </source>
</evidence>
<comment type="similarity">
    <text evidence="1">Belongs to the glycosyltransferase 34 family.</text>
</comment>
<keyword evidence="2" id="KW-0328">Glycosyltransferase</keyword>
<keyword evidence="3" id="KW-0808">Transferase</keyword>
<evidence type="ECO:0000313" key="8">
    <source>
        <dbReference type="Proteomes" id="UP000006039"/>
    </source>
</evidence>
<keyword evidence="8" id="KW-1185">Reference proteome</keyword>
<dbReference type="Gene3D" id="3.90.550.10">
    <property type="entry name" value="Spore Coat Polysaccharide Biosynthesis Protein SpsA, Chain A"/>
    <property type="match status" value="1"/>
</dbReference>
<organism evidence="6">
    <name type="scientific">Gaeumannomyces tritici (strain R3-111a-1)</name>
    <name type="common">Wheat and barley take-all root rot fungus</name>
    <name type="synonym">Gaeumannomyces graminis var. tritici</name>
    <dbReference type="NCBI Taxonomy" id="644352"/>
    <lineage>
        <taxon>Eukaryota</taxon>
        <taxon>Fungi</taxon>
        <taxon>Dikarya</taxon>
        <taxon>Ascomycota</taxon>
        <taxon>Pezizomycotina</taxon>
        <taxon>Sordariomycetes</taxon>
        <taxon>Sordariomycetidae</taxon>
        <taxon>Magnaporthales</taxon>
        <taxon>Magnaporthaceae</taxon>
        <taxon>Gaeumannomyces</taxon>
    </lineage>
</organism>
<proteinExistence type="inferred from homology"/>